<keyword evidence="1" id="KW-0812">Transmembrane</keyword>
<accession>A0A9D2VJV1</accession>
<evidence type="ECO:0000256" key="1">
    <source>
        <dbReference type="SAM" id="Phobius"/>
    </source>
</evidence>
<reference evidence="2" key="2">
    <citation type="submission" date="2021-09" db="EMBL/GenBank/DDBJ databases">
        <authorList>
            <person name="Gilroy R."/>
        </authorList>
    </citation>
    <scope>NUCLEOTIDE SEQUENCE</scope>
    <source>
        <strain evidence="2">USAMLcec12-2067</strain>
    </source>
</reference>
<dbReference type="EMBL" id="DYZL01000102">
    <property type="protein sequence ID" value="HJH43165.1"/>
    <property type="molecule type" value="Genomic_DNA"/>
</dbReference>
<name>A0A9D2VJV1_9ACTN</name>
<proteinExistence type="predicted"/>
<organism evidence="2 3">
    <name type="scientific">Rubneribacter badeniensis</name>
    <dbReference type="NCBI Taxonomy" id="2070688"/>
    <lineage>
        <taxon>Bacteria</taxon>
        <taxon>Bacillati</taxon>
        <taxon>Actinomycetota</taxon>
        <taxon>Coriobacteriia</taxon>
        <taxon>Eggerthellales</taxon>
        <taxon>Eggerthellaceae</taxon>
        <taxon>Rubneribacter</taxon>
    </lineage>
</organism>
<feature type="transmembrane region" description="Helical" evidence="1">
    <location>
        <begin position="107"/>
        <end position="126"/>
    </location>
</feature>
<protein>
    <submittedName>
        <fullName evidence="2">Uncharacterized protein</fullName>
    </submittedName>
</protein>
<feature type="transmembrane region" description="Helical" evidence="1">
    <location>
        <begin position="132"/>
        <end position="153"/>
    </location>
</feature>
<feature type="transmembrane region" description="Helical" evidence="1">
    <location>
        <begin position="264"/>
        <end position="281"/>
    </location>
</feature>
<keyword evidence="1" id="KW-0472">Membrane</keyword>
<sequence length="305" mass="31468">MTRMRRRQVEELVRAHYRAERGAPDAASKARALAAVRAVAAHRASDAGAGAGSCAVEGASACASGLPRPVADAPARAYARAVEGAPSREASFAAFVAAQARFIRPRVWAAQLALVAVMVAACAGADGMSSGFSFASGMLAAATVLVGLPDLLASAAHRVAELEYACRFDCRAVALARLIVLGCSDVAVITVLALAAPVALGADPFASLVHVCVPYFLSCAGALCAARRSPSMQTALPLACAWTLLVMAAAYAAFLFAPLAYAQASAWAWALVAAASLLWAVHEAHAWLRRIAGGIDVLAPDRTWR</sequence>
<dbReference type="AlphaFoldDB" id="A0A9D2VJV1"/>
<feature type="transmembrane region" description="Helical" evidence="1">
    <location>
        <begin position="238"/>
        <end position="258"/>
    </location>
</feature>
<feature type="transmembrane region" description="Helical" evidence="1">
    <location>
        <begin position="174"/>
        <end position="199"/>
    </location>
</feature>
<keyword evidence="1" id="KW-1133">Transmembrane helix</keyword>
<gene>
    <name evidence="2" type="ORF">K8V16_05145</name>
</gene>
<feature type="transmembrane region" description="Helical" evidence="1">
    <location>
        <begin position="205"/>
        <end position="226"/>
    </location>
</feature>
<evidence type="ECO:0000313" key="3">
    <source>
        <dbReference type="Proteomes" id="UP000789325"/>
    </source>
</evidence>
<reference evidence="2" key="1">
    <citation type="journal article" date="2021" name="PeerJ">
        <title>Extensive microbial diversity within the chicken gut microbiome revealed by metagenomics and culture.</title>
        <authorList>
            <person name="Gilroy R."/>
            <person name="Ravi A."/>
            <person name="Getino M."/>
            <person name="Pursley I."/>
            <person name="Horton D.L."/>
            <person name="Alikhan N.F."/>
            <person name="Baker D."/>
            <person name="Gharbi K."/>
            <person name="Hall N."/>
            <person name="Watson M."/>
            <person name="Adriaenssens E.M."/>
            <person name="Foster-Nyarko E."/>
            <person name="Jarju S."/>
            <person name="Secka A."/>
            <person name="Antonio M."/>
            <person name="Oren A."/>
            <person name="Chaudhuri R.R."/>
            <person name="La Ragione R."/>
            <person name="Hildebrand F."/>
            <person name="Pallen M.J."/>
        </authorList>
    </citation>
    <scope>NUCLEOTIDE SEQUENCE</scope>
    <source>
        <strain evidence="2">USAMLcec12-2067</strain>
    </source>
</reference>
<evidence type="ECO:0000313" key="2">
    <source>
        <dbReference type="EMBL" id="HJH43165.1"/>
    </source>
</evidence>
<dbReference type="Proteomes" id="UP000789325">
    <property type="component" value="Unassembled WGS sequence"/>
</dbReference>
<comment type="caution">
    <text evidence="2">The sequence shown here is derived from an EMBL/GenBank/DDBJ whole genome shotgun (WGS) entry which is preliminary data.</text>
</comment>